<sequence length="150" mass="17278">MYFECFTSSSLSSSNLLKHVSEYQNANESTSNSKLHAPRHSALPFSSLLEAISDEDEEILVSSLSRRNGTHPLIHPFRSVQIELAIVPDIVTIEPISVHQTLATCEPPQSRHTCRSLSSRTRRNYRCNTVKRLYRDRHCILRLVYHRFKL</sequence>
<dbReference type="EMBL" id="CAJOBG010005640">
    <property type="protein sequence ID" value="CAF4160336.1"/>
    <property type="molecule type" value="Genomic_DNA"/>
</dbReference>
<evidence type="ECO:0000313" key="5">
    <source>
        <dbReference type="Proteomes" id="UP000663866"/>
    </source>
</evidence>
<proteinExistence type="predicted"/>
<organism evidence="2 6">
    <name type="scientific">Rotaria magnacalcarata</name>
    <dbReference type="NCBI Taxonomy" id="392030"/>
    <lineage>
        <taxon>Eukaryota</taxon>
        <taxon>Metazoa</taxon>
        <taxon>Spiralia</taxon>
        <taxon>Gnathifera</taxon>
        <taxon>Rotifera</taxon>
        <taxon>Eurotatoria</taxon>
        <taxon>Bdelloidea</taxon>
        <taxon>Philodinida</taxon>
        <taxon>Philodinidae</taxon>
        <taxon>Rotaria</taxon>
    </lineage>
</organism>
<accession>A0A816V8K5</accession>
<evidence type="ECO:0000313" key="2">
    <source>
        <dbReference type="EMBL" id="CAF2120777.1"/>
    </source>
</evidence>
<dbReference type="Proteomes" id="UP000663856">
    <property type="component" value="Unassembled WGS sequence"/>
</dbReference>
<evidence type="ECO:0000313" key="3">
    <source>
        <dbReference type="EMBL" id="CAF4160336.1"/>
    </source>
</evidence>
<comment type="caution">
    <text evidence="2">The sequence shown here is derived from an EMBL/GenBank/DDBJ whole genome shotgun (WGS) entry which is preliminary data.</text>
</comment>
<evidence type="ECO:0000313" key="6">
    <source>
        <dbReference type="Proteomes" id="UP000663887"/>
    </source>
</evidence>
<protein>
    <submittedName>
        <fullName evidence="2">Uncharacterized protein</fullName>
    </submittedName>
</protein>
<gene>
    <name evidence="3" type="ORF">OVN521_LOCUS24101</name>
    <name evidence="4" type="ORF">UXM345_LOCUS27105</name>
    <name evidence="1" type="ORF">WKI299_LOCUS9775</name>
    <name evidence="2" type="ORF">XDN619_LOCUS22674</name>
</gene>
<dbReference type="AlphaFoldDB" id="A0A816V8K5"/>
<dbReference type="Proteomes" id="UP000663887">
    <property type="component" value="Unassembled WGS sequence"/>
</dbReference>
<evidence type="ECO:0000313" key="4">
    <source>
        <dbReference type="EMBL" id="CAF4185366.1"/>
    </source>
</evidence>
<reference evidence="2" key="1">
    <citation type="submission" date="2021-02" db="EMBL/GenBank/DDBJ databases">
        <authorList>
            <person name="Nowell W R."/>
        </authorList>
    </citation>
    <scope>NUCLEOTIDE SEQUENCE</scope>
</reference>
<dbReference type="EMBL" id="CAJNRF010003273">
    <property type="protein sequence ID" value="CAF2048905.1"/>
    <property type="molecule type" value="Genomic_DNA"/>
</dbReference>
<dbReference type="EMBL" id="CAJNRG010010258">
    <property type="protein sequence ID" value="CAF2120777.1"/>
    <property type="molecule type" value="Genomic_DNA"/>
</dbReference>
<dbReference type="Proteomes" id="UP000663842">
    <property type="component" value="Unassembled WGS sequence"/>
</dbReference>
<evidence type="ECO:0000313" key="1">
    <source>
        <dbReference type="EMBL" id="CAF2048905.1"/>
    </source>
</evidence>
<dbReference type="Proteomes" id="UP000663866">
    <property type="component" value="Unassembled WGS sequence"/>
</dbReference>
<keyword evidence="5" id="KW-1185">Reference proteome</keyword>
<dbReference type="EMBL" id="CAJOBF010005742">
    <property type="protein sequence ID" value="CAF4185366.1"/>
    <property type="molecule type" value="Genomic_DNA"/>
</dbReference>
<name>A0A816V8K5_9BILA</name>